<feature type="compositionally biased region" description="Polar residues" evidence="3">
    <location>
        <begin position="497"/>
        <end position="528"/>
    </location>
</feature>
<dbReference type="PANTHER" id="PTHR23113">
    <property type="entry name" value="GUANINE NUCLEOTIDE EXCHANGE FACTOR"/>
    <property type="match status" value="1"/>
</dbReference>
<feature type="region of interest" description="Disordered" evidence="3">
    <location>
        <begin position="911"/>
        <end position="930"/>
    </location>
</feature>
<gene>
    <name evidence="6" type="ORF">O0I10_005132</name>
</gene>
<feature type="compositionally biased region" description="Basic and acidic residues" evidence="3">
    <location>
        <begin position="643"/>
        <end position="653"/>
    </location>
</feature>
<dbReference type="SUPFAM" id="SSF48366">
    <property type="entry name" value="Ras GEF"/>
    <property type="match status" value="1"/>
</dbReference>
<feature type="region of interest" description="Disordered" evidence="3">
    <location>
        <begin position="166"/>
        <end position="261"/>
    </location>
</feature>
<feature type="domain" description="N-terminal Ras-GEF" evidence="5">
    <location>
        <begin position="345"/>
        <end position="472"/>
    </location>
</feature>
<dbReference type="Proteomes" id="UP001234581">
    <property type="component" value="Unassembled WGS sequence"/>
</dbReference>
<evidence type="ECO:0000313" key="6">
    <source>
        <dbReference type="EMBL" id="KAJ8659094.1"/>
    </source>
</evidence>
<dbReference type="InterPro" id="IPR023578">
    <property type="entry name" value="Ras_GEF_dom_sf"/>
</dbReference>
<evidence type="ECO:0000256" key="3">
    <source>
        <dbReference type="SAM" id="MobiDB-lite"/>
    </source>
</evidence>
<dbReference type="AlphaFoldDB" id="A0AAD7V4D6"/>
<dbReference type="Pfam" id="PF00617">
    <property type="entry name" value="RasGEF"/>
    <property type="match status" value="1"/>
</dbReference>
<feature type="region of interest" description="Disordered" evidence="3">
    <location>
        <begin position="497"/>
        <end position="549"/>
    </location>
</feature>
<dbReference type="SMART" id="SM00147">
    <property type="entry name" value="RasGEF"/>
    <property type="match status" value="1"/>
</dbReference>
<feature type="compositionally biased region" description="Low complexity" evidence="3">
    <location>
        <begin position="201"/>
        <end position="225"/>
    </location>
</feature>
<dbReference type="InterPro" id="IPR036964">
    <property type="entry name" value="RASGEF_cat_dom_sf"/>
</dbReference>
<dbReference type="InterPro" id="IPR008937">
    <property type="entry name" value="Ras-like_GEF"/>
</dbReference>
<proteinExistence type="predicted"/>
<feature type="compositionally biased region" description="Pro residues" evidence="3">
    <location>
        <begin position="669"/>
        <end position="678"/>
    </location>
</feature>
<evidence type="ECO:0000256" key="1">
    <source>
        <dbReference type="ARBA" id="ARBA00022658"/>
    </source>
</evidence>
<keyword evidence="1 2" id="KW-0344">Guanine-nucleotide releasing factor</keyword>
<dbReference type="Pfam" id="PF00618">
    <property type="entry name" value="RasGEF_N"/>
    <property type="match status" value="1"/>
</dbReference>
<keyword evidence="7" id="KW-1185">Reference proteome</keyword>
<dbReference type="PROSITE" id="PS50009">
    <property type="entry name" value="RASGEF_CAT"/>
    <property type="match status" value="1"/>
</dbReference>
<dbReference type="CDD" id="cd06224">
    <property type="entry name" value="REM"/>
    <property type="match status" value="1"/>
</dbReference>
<evidence type="ECO:0000259" key="4">
    <source>
        <dbReference type="PROSITE" id="PS50009"/>
    </source>
</evidence>
<evidence type="ECO:0008006" key="8">
    <source>
        <dbReference type="Google" id="ProtNLM"/>
    </source>
</evidence>
<evidence type="ECO:0000259" key="5">
    <source>
        <dbReference type="PROSITE" id="PS50212"/>
    </source>
</evidence>
<feature type="region of interest" description="Disordered" evidence="3">
    <location>
        <begin position="643"/>
        <end position="685"/>
    </location>
</feature>
<feature type="compositionally biased region" description="Pro residues" evidence="3">
    <location>
        <begin position="184"/>
        <end position="200"/>
    </location>
</feature>
<accession>A0AAD7V4D6</accession>
<feature type="domain" description="Ras-GEF" evidence="4">
    <location>
        <begin position="696"/>
        <end position="994"/>
    </location>
</feature>
<dbReference type="Gene3D" id="1.20.870.10">
    <property type="entry name" value="Son of sevenless (SoS) protein Chain: S domain 1"/>
    <property type="match status" value="1"/>
</dbReference>
<reference evidence="6 7" key="1">
    <citation type="submission" date="2023-03" db="EMBL/GenBank/DDBJ databases">
        <title>Genome sequence of Lichtheimia ornata CBS 291.66.</title>
        <authorList>
            <person name="Mohabir J.T."/>
            <person name="Shea T.P."/>
            <person name="Kurbessoian T."/>
            <person name="Berby B."/>
            <person name="Fontaine J."/>
            <person name="Livny J."/>
            <person name="Gnirke A."/>
            <person name="Stajich J.E."/>
            <person name="Cuomo C.A."/>
        </authorList>
    </citation>
    <scope>NUCLEOTIDE SEQUENCE [LARGE SCALE GENOMIC DNA]</scope>
    <source>
        <strain evidence="6">CBS 291.66</strain>
    </source>
</reference>
<name>A0AAD7V4D6_9FUNG</name>
<evidence type="ECO:0000313" key="7">
    <source>
        <dbReference type="Proteomes" id="UP001234581"/>
    </source>
</evidence>
<sequence>MSTIASTTPPAAFQLKRRSKSLGDLKTKRVPVNGTPLPLECKDELHQYSDASAPTTPVVSFTLDHPTISCPSLSKVPRRRHSSSYCGSGNKECVRLATIYGWRLTTSNTQCDHNISTCLSRDVHADVSIPSPTPSCVLQQQQQAITATTTTPSPKSDTDVAVVYPPKLSKPTKRPSQLSLSCFPSPPPRSSPSAPPPPAPAAAAAPCSSPLDSSSTPTSATSVSSKLSKMFTRRQTLTPASSFSRRRSSTPIHNNRYHHHDDKAKGIVSAIIAVANQPDHEHVSLGWVGVEDSTARETPSLNAEDDNETTLQRPPTPPIENDPHVFDLLANNSSQFVMFSRRNDKDHIMTSATAEKLVEKLTSEMDSEFMMDFFLTYRQFLTHIKLCKLLILRFRWALLQSTDDHLLVRIRTFVVIRYWMIHYWQHDFGTSRTLRFMLSTFLSQLRTHPAIVNSPRDSRIINNLRSLFKRQRKLYNNANRHGDLSVRSSLSNLDSLTTQSSGIPFPTQRSDTSYHSSSNDAWHSTSRAGSRKDSAIGIAPPQQLKPSISTPALPFLTRRRRLSSTSHRSVNSNNAWSAKMNFSLKTIKRSVPTMYNSIRHGLHHPTTSRGNDMDAACQCSMIKENEIQKQRGSMCWTGKRPLHEQQRQHESKFKHPQSSVHPATCLLHIPPPSTPSPSPMHHRSPDSYQPFILQYRSEIIAQQFCCIEQQLLQNVTWDELVELRWRKNQQQHRNAGKRFLDDESELWRRQQQGCGVEQMISYFNMTCQWITSEIVQTRSLETRIRVIEKYIRIALKCFHHRNYSTLMQILLGLQSPAVSRLERTWQRLDHYELQVFGELKELAKPFLNWKSVRHAMSQAIQQMDESSAVESVLTKSRVDVTNNHRGCIPFLGLYLSDLVFNSELPNFIALSHHQPSSPSPLPPDQDDDDDSFLRARLTTQLVNYNKFRTMASIVKHVLTFQVLSRAYHFQHHPELYTRLQNLNFLDNTEIRSASLMCEN</sequence>
<dbReference type="InterPro" id="IPR001895">
    <property type="entry name" value="RASGEF_cat_dom"/>
</dbReference>
<dbReference type="PANTHER" id="PTHR23113:SF363">
    <property type="entry name" value="PROTEIN SON OF SEVENLESS"/>
    <property type="match status" value="1"/>
</dbReference>
<dbReference type="Gene3D" id="1.10.840.10">
    <property type="entry name" value="Ras guanine-nucleotide exchange factors catalytic domain"/>
    <property type="match status" value="1"/>
</dbReference>
<comment type="caution">
    <text evidence="6">The sequence shown here is derived from an EMBL/GenBank/DDBJ whole genome shotgun (WGS) entry which is preliminary data.</text>
</comment>
<dbReference type="SMART" id="SM00229">
    <property type="entry name" value="RasGEFN"/>
    <property type="match status" value="1"/>
</dbReference>
<feature type="compositionally biased region" description="Polar residues" evidence="3">
    <location>
        <begin position="233"/>
        <end position="253"/>
    </location>
</feature>
<dbReference type="GO" id="GO:0005085">
    <property type="term" value="F:guanyl-nucleotide exchange factor activity"/>
    <property type="evidence" value="ECO:0007669"/>
    <property type="project" value="UniProtKB-KW"/>
</dbReference>
<dbReference type="RefSeq" id="XP_058344007.1">
    <property type="nucleotide sequence ID" value="XM_058485180.1"/>
</dbReference>
<dbReference type="EMBL" id="JARTCD010000020">
    <property type="protein sequence ID" value="KAJ8659094.1"/>
    <property type="molecule type" value="Genomic_DNA"/>
</dbReference>
<evidence type="ECO:0000256" key="2">
    <source>
        <dbReference type="PROSITE-ProRule" id="PRU00168"/>
    </source>
</evidence>
<dbReference type="GeneID" id="83212545"/>
<protein>
    <recommendedName>
        <fullName evidence="8">Ras GEF</fullName>
    </recommendedName>
</protein>
<dbReference type="PROSITE" id="PS50212">
    <property type="entry name" value="RASGEF_NTER"/>
    <property type="match status" value="1"/>
</dbReference>
<dbReference type="GO" id="GO:0007265">
    <property type="term" value="P:Ras protein signal transduction"/>
    <property type="evidence" value="ECO:0007669"/>
    <property type="project" value="TreeGrafter"/>
</dbReference>
<dbReference type="GO" id="GO:0005886">
    <property type="term" value="C:plasma membrane"/>
    <property type="evidence" value="ECO:0007669"/>
    <property type="project" value="TreeGrafter"/>
</dbReference>
<dbReference type="InterPro" id="IPR000651">
    <property type="entry name" value="Ras-like_Gua-exchang_fac_N"/>
</dbReference>
<feature type="region of interest" description="Disordered" evidence="3">
    <location>
        <begin position="295"/>
        <end position="318"/>
    </location>
</feature>
<organism evidence="6 7">
    <name type="scientific">Lichtheimia ornata</name>
    <dbReference type="NCBI Taxonomy" id="688661"/>
    <lineage>
        <taxon>Eukaryota</taxon>
        <taxon>Fungi</taxon>
        <taxon>Fungi incertae sedis</taxon>
        <taxon>Mucoromycota</taxon>
        <taxon>Mucoromycotina</taxon>
        <taxon>Mucoromycetes</taxon>
        <taxon>Mucorales</taxon>
        <taxon>Lichtheimiaceae</taxon>
        <taxon>Lichtheimia</taxon>
    </lineage>
</organism>